<dbReference type="Pfam" id="PF13578">
    <property type="entry name" value="Methyltransf_24"/>
    <property type="match status" value="1"/>
</dbReference>
<sequence length="199" mass="21515">MSMTQSVPRPRTLDAIEVDTEGLGLGMSCEEAVGHLLRALVSSKPGGRVLELGTGTGVGTAWLLAGMDERARLDTLDNDPECLGVARRHHTADPRVTIFEADGGTWLSDRATDDGPGYDMVFANTGPGKFTHLDEALSLVDRGGFYVVDDLARQPERTSEPEDHCLAVEGLLENLESRAGWERLPLLGWSCGVLVMVRK</sequence>
<accession>A0A7K2ITP4</accession>
<keyword evidence="1" id="KW-0489">Methyltransferase</keyword>
<dbReference type="PANTHER" id="PTHR43167:SF1">
    <property type="entry name" value="PUTATIVE (AFU_ORTHOLOGUE AFUA_6G01830)-RELATED"/>
    <property type="match status" value="1"/>
</dbReference>
<dbReference type="GO" id="GO:0008168">
    <property type="term" value="F:methyltransferase activity"/>
    <property type="evidence" value="ECO:0007669"/>
    <property type="project" value="UniProtKB-KW"/>
</dbReference>
<dbReference type="CDD" id="cd02440">
    <property type="entry name" value="AdoMet_MTases"/>
    <property type="match status" value="1"/>
</dbReference>
<gene>
    <name evidence="1" type="ORF">GTW20_12995</name>
</gene>
<keyword evidence="1" id="KW-0808">Transferase</keyword>
<dbReference type="Gene3D" id="3.40.50.150">
    <property type="entry name" value="Vaccinia Virus protein VP39"/>
    <property type="match status" value="1"/>
</dbReference>
<dbReference type="AlphaFoldDB" id="A0A7K2ITP4"/>
<protein>
    <submittedName>
        <fullName evidence="1">Methyltransferase domain-containing protein</fullName>
    </submittedName>
</protein>
<dbReference type="Proteomes" id="UP000467124">
    <property type="component" value="Unassembled WGS sequence"/>
</dbReference>
<evidence type="ECO:0000313" key="1">
    <source>
        <dbReference type="EMBL" id="MYR33155.1"/>
    </source>
</evidence>
<name>A0A7K2ITP4_9ACTN</name>
<dbReference type="EMBL" id="WWHY01000001">
    <property type="protein sequence ID" value="MYR33155.1"/>
    <property type="molecule type" value="Genomic_DNA"/>
</dbReference>
<dbReference type="PANTHER" id="PTHR43167">
    <property type="entry name" value="PUTATIVE (AFU_ORTHOLOGUE AFUA_6G01830)-RELATED"/>
    <property type="match status" value="1"/>
</dbReference>
<dbReference type="GO" id="GO:0032259">
    <property type="term" value="P:methylation"/>
    <property type="evidence" value="ECO:0007669"/>
    <property type="project" value="UniProtKB-KW"/>
</dbReference>
<reference evidence="1 2" key="1">
    <citation type="journal article" date="2019" name="Nat. Commun.">
        <title>The antimicrobial potential of Streptomyces from insect microbiomes.</title>
        <authorList>
            <person name="Chevrette M.G."/>
            <person name="Carlson C.M."/>
            <person name="Ortega H.E."/>
            <person name="Thomas C."/>
            <person name="Ananiev G.E."/>
            <person name="Barns K.J."/>
            <person name="Book A.J."/>
            <person name="Cagnazzo J."/>
            <person name="Carlos C."/>
            <person name="Flanigan W."/>
            <person name="Grubbs K.J."/>
            <person name="Horn H.A."/>
            <person name="Hoffmann F.M."/>
            <person name="Klassen J.L."/>
            <person name="Knack J.J."/>
            <person name="Lewin G.R."/>
            <person name="McDonald B.R."/>
            <person name="Muller L."/>
            <person name="Melo W.G.P."/>
            <person name="Pinto-Tomas A.A."/>
            <person name="Schmitz A."/>
            <person name="Wendt-Pienkowski E."/>
            <person name="Wildman S."/>
            <person name="Zhao M."/>
            <person name="Zhang F."/>
            <person name="Bugni T.S."/>
            <person name="Andes D.R."/>
            <person name="Pupo M.T."/>
            <person name="Currie C.R."/>
        </authorList>
    </citation>
    <scope>NUCLEOTIDE SEQUENCE [LARGE SCALE GENOMIC DNA]</scope>
    <source>
        <strain evidence="1 2">SID5840</strain>
    </source>
</reference>
<dbReference type="InterPro" id="IPR029063">
    <property type="entry name" value="SAM-dependent_MTases_sf"/>
</dbReference>
<evidence type="ECO:0000313" key="2">
    <source>
        <dbReference type="Proteomes" id="UP000467124"/>
    </source>
</evidence>
<comment type="caution">
    <text evidence="1">The sequence shown here is derived from an EMBL/GenBank/DDBJ whole genome shotgun (WGS) entry which is preliminary data.</text>
</comment>
<organism evidence="1 2">
    <name type="scientific">Nocardiopsis alba</name>
    <dbReference type="NCBI Taxonomy" id="53437"/>
    <lineage>
        <taxon>Bacteria</taxon>
        <taxon>Bacillati</taxon>
        <taxon>Actinomycetota</taxon>
        <taxon>Actinomycetes</taxon>
        <taxon>Streptosporangiales</taxon>
        <taxon>Nocardiopsidaceae</taxon>
        <taxon>Nocardiopsis</taxon>
    </lineage>
</organism>
<dbReference type="SUPFAM" id="SSF53335">
    <property type="entry name" value="S-adenosyl-L-methionine-dependent methyltransferases"/>
    <property type="match status" value="1"/>
</dbReference>
<dbReference type="OMA" id="DTWPGKF"/>
<proteinExistence type="predicted"/>